<name>A0A6H5I7V9_9HYME</name>
<reference evidence="3 4" key="1">
    <citation type="submission" date="2020-02" db="EMBL/GenBank/DDBJ databases">
        <authorList>
            <person name="Ferguson B K."/>
        </authorList>
    </citation>
    <scope>NUCLEOTIDE SEQUENCE [LARGE SCALE GENOMIC DNA]</scope>
</reference>
<proteinExistence type="predicted"/>
<feature type="region of interest" description="Disordered" evidence="1">
    <location>
        <begin position="1275"/>
        <end position="1294"/>
    </location>
</feature>
<feature type="compositionally biased region" description="Basic and acidic residues" evidence="1">
    <location>
        <begin position="872"/>
        <end position="883"/>
    </location>
</feature>
<sequence>VETASTYAIERINRSLGSASIALDAKTRSTLLIHFISYRVKPCVHLIRTRTRANQVHQQIRALRHRSRSSDREPQHDLCPIGQNSWCQWQKVKANRTLKTFKHTNSPPPAVMDAIKSIYTDLSKVELLQTCVGQFTQNPNESFNQTLWNSGEYADMVLCYGAANEIGAIVARLYREKFGPREDQPNRPKRRMPDRRTIIGAVRRLRETGSVTVKNPNGGRPQRERLIHQEAVLQAFEDDPQTSLSIVANQLNTSYSNCQRIMKDAGQHDFKKQNNVKQRKKNPVDREVRLHPYARRLRSAVQNCVTIWSIIVNLSIIDSYLAILCSRALTCCCSSSTRSFVSSIHPRTLFKQSNKWSYILRTLPLLNRAKSRTDSLTRAATRSGSLVSTSGVVQSSALMRSFREQKLKKNQHGDSDLDRAGARRPHQRELARSPIAPTPCRPRRRRSSRAYTATGPLYNGHTCSRQPNSPAADSRTSAAEEKPIILKIEELSELFETVIQTSPRNNLLEQFNRDNNNPENHTNNRGIQNNNGTGRLINQVETNAENMATHRGPSFKDIVQLVPSFSGRDKEEAIKFVKGCRLAEELLKQNQKADFLKFIEVKLSGIALECISSTALASITALTEFVKKNFGTHKLFFECYGDLSKIKQGNKEGVSTFYARLKDLEREIKAAARRDGKHDAAFKASLRVDLLTAFKRGLRCTKMLVYVNMSFMWKLIQHTIMYDTSRSALALALASMAVRAVANTLLIYSALAFFATHENSYSLSFEFNNRYLSSSRLLRGHTLLASPPELDIFFRTRCLVPSCECGSRFCRRWQVPNLLCRLHLMCTTNCPSTQYSCNELTNYDISWTIVTAIITQRQIKTQPGRVPNEQIEPPHQEDGSENHPEVGVVEEHQVLPGPAALARRRDKRTMALISTPDHHQLDVVRSRLSKLARPLAECTKRELLMLLTETHRATLRLCTAERLIKEKNAGTAVEHAHTHARETIAISYVLVDAIILNRSILHCCARVAPRMTLAELLFLILCHMMIILYALAQMVCAERTNVKFWNINIQRSFVNFFRFWTIDKAAYYIIASSPAYYQLPPQSPTLLFATVTLPSDASKTSCYTIVRKLTRVRRSGMCRPIYPYLGRSSRSFGHAISFRVTRRSNSCDKGIHIISILMEEIPHAIGGVKKERARATTTGDGKMLTFNTGGLAEDHQTYDPNREAFAALSTVLAELPDRANVNQMIQRELLSSPTISTASELRVCVIGVLVHPRVSSVSACGTRGAPRPLHTLHPYYGSGPSPLRPRPADVTRGEQPTYVTPATRWSTRVVVDLVCEALREYLAVIFNVPRQSSSGNAARVRAQCECECVSLGSECVMSLESRAQ</sequence>
<evidence type="ECO:0000313" key="3">
    <source>
        <dbReference type="EMBL" id="CAB0032541.1"/>
    </source>
</evidence>
<feature type="compositionally biased region" description="Polar residues" evidence="1">
    <location>
        <begin position="461"/>
        <end position="477"/>
    </location>
</feature>
<dbReference type="OrthoDB" id="10060618at2759"/>
<dbReference type="PANTHER" id="PTHR47326:SF1">
    <property type="entry name" value="HTH PSQ-TYPE DOMAIN-CONTAINING PROTEIN"/>
    <property type="match status" value="1"/>
</dbReference>
<dbReference type="Proteomes" id="UP000479190">
    <property type="component" value="Unassembled WGS sequence"/>
</dbReference>
<dbReference type="PANTHER" id="PTHR47326">
    <property type="entry name" value="TRANSPOSABLE ELEMENT TC3 TRANSPOSASE-LIKE PROTEIN"/>
    <property type="match status" value="1"/>
</dbReference>
<feature type="region of interest" description="Disordered" evidence="1">
    <location>
        <begin position="406"/>
        <end position="479"/>
    </location>
</feature>
<protein>
    <recommendedName>
        <fullName evidence="2">DUF4817 domain-containing protein</fullName>
    </recommendedName>
</protein>
<feature type="non-terminal residue" evidence="3">
    <location>
        <position position="1"/>
    </location>
</feature>
<organism evidence="3 4">
    <name type="scientific">Trichogramma brassicae</name>
    <dbReference type="NCBI Taxonomy" id="86971"/>
    <lineage>
        <taxon>Eukaryota</taxon>
        <taxon>Metazoa</taxon>
        <taxon>Ecdysozoa</taxon>
        <taxon>Arthropoda</taxon>
        <taxon>Hexapoda</taxon>
        <taxon>Insecta</taxon>
        <taxon>Pterygota</taxon>
        <taxon>Neoptera</taxon>
        <taxon>Endopterygota</taxon>
        <taxon>Hymenoptera</taxon>
        <taxon>Apocrita</taxon>
        <taxon>Proctotrupomorpha</taxon>
        <taxon>Chalcidoidea</taxon>
        <taxon>Trichogrammatidae</taxon>
        <taxon>Trichogramma</taxon>
    </lineage>
</organism>
<dbReference type="Pfam" id="PF16087">
    <property type="entry name" value="DUF4817"/>
    <property type="match status" value="1"/>
</dbReference>
<gene>
    <name evidence="3" type="ORF">TBRA_LOCUS4474</name>
</gene>
<dbReference type="EMBL" id="CADCXV010000681">
    <property type="protein sequence ID" value="CAB0032541.1"/>
    <property type="molecule type" value="Genomic_DNA"/>
</dbReference>
<accession>A0A6H5I7V9</accession>
<evidence type="ECO:0000256" key="1">
    <source>
        <dbReference type="SAM" id="MobiDB-lite"/>
    </source>
</evidence>
<dbReference type="InterPro" id="IPR032135">
    <property type="entry name" value="DUF4817"/>
</dbReference>
<feature type="compositionally biased region" description="Basic and acidic residues" evidence="1">
    <location>
        <begin position="406"/>
        <end position="431"/>
    </location>
</feature>
<feature type="region of interest" description="Disordered" evidence="1">
    <location>
        <begin position="861"/>
        <end position="883"/>
    </location>
</feature>
<evidence type="ECO:0000313" key="4">
    <source>
        <dbReference type="Proteomes" id="UP000479190"/>
    </source>
</evidence>
<feature type="region of interest" description="Disordered" evidence="1">
    <location>
        <begin position="514"/>
        <end position="533"/>
    </location>
</feature>
<keyword evidence="4" id="KW-1185">Reference proteome</keyword>
<feature type="domain" description="DUF4817" evidence="2">
    <location>
        <begin position="152"/>
        <end position="212"/>
    </location>
</feature>
<evidence type="ECO:0000259" key="2">
    <source>
        <dbReference type="Pfam" id="PF16087"/>
    </source>
</evidence>